<evidence type="ECO:0000313" key="4">
    <source>
        <dbReference type="Proteomes" id="UP000284403"/>
    </source>
</evidence>
<feature type="compositionally biased region" description="Basic residues" evidence="2">
    <location>
        <begin position="481"/>
        <end position="491"/>
    </location>
</feature>
<comment type="caution">
    <text evidence="3">The sequence shown here is derived from an EMBL/GenBank/DDBJ whole genome shotgun (WGS) entry which is preliminary data.</text>
</comment>
<organism evidence="3 4">
    <name type="scientific">Trypanosoma conorhini</name>
    <dbReference type="NCBI Taxonomy" id="83891"/>
    <lineage>
        <taxon>Eukaryota</taxon>
        <taxon>Discoba</taxon>
        <taxon>Euglenozoa</taxon>
        <taxon>Kinetoplastea</taxon>
        <taxon>Metakinetoplastina</taxon>
        <taxon>Trypanosomatida</taxon>
        <taxon>Trypanosomatidae</taxon>
        <taxon>Trypanosoma</taxon>
    </lineage>
</organism>
<reference evidence="3 4" key="1">
    <citation type="journal article" date="2018" name="BMC Genomics">
        <title>Genomic comparison of Trypanosoma conorhini and Trypanosoma rangeli to Trypanosoma cruzi strains of high and low virulence.</title>
        <authorList>
            <person name="Bradwell K.R."/>
            <person name="Koparde V.N."/>
            <person name="Matveyev A.V."/>
            <person name="Serrano M.G."/>
            <person name="Alves J.M."/>
            <person name="Parikh H."/>
            <person name="Huang B."/>
            <person name="Lee V."/>
            <person name="Espinosa-Alvarez O."/>
            <person name="Ortiz P.A."/>
            <person name="Costa-Martins A.G."/>
            <person name="Teixeira M.M."/>
            <person name="Buck G.A."/>
        </authorList>
    </citation>
    <scope>NUCLEOTIDE SEQUENCE [LARGE SCALE GENOMIC DNA]</scope>
    <source>
        <strain evidence="3 4">025E</strain>
    </source>
</reference>
<evidence type="ECO:0000256" key="1">
    <source>
        <dbReference type="SAM" id="Coils"/>
    </source>
</evidence>
<evidence type="ECO:0000313" key="3">
    <source>
        <dbReference type="EMBL" id="RNF25153.1"/>
    </source>
</evidence>
<dbReference type="AlphaFoldDB" id="A0A422Q5C2"/>
<name>A0A422Q5C2_9TRYP</name>
<keyword evidence="1" id="KW-0175">Coiled coil</keyword>
<feature type="region of interest" description="Disordered" evidence="2">
    <location>
        <begin position="481"/>
        <end position="501"/>
    </location>
</feature>
<feature type="coiled-coil region" evidence="1">
    <location>
        <begin position="281"/>
        <end position="325"/>
    </location>
</feature>
<dbReference type="OrthoDB" id="248738at2759"/>
<dbReference type="GeneID" id="40315912"/>
<feature type="coiled-coil region" evidence="1">
    <location>
        <begin position="371"/>
        <end position="437"/>
    </location>
</feature>
<accession>A0A422Q5C2</accession>
<dbReference type="RefSeq" id="XP_029230678.1">
    <property type="nucleotide sequence ID" value="XM_029369229.1"/>
</dbReference>
<sequence length="514" mass="57261">MGRLDIILCTAPPASGGGANSLLEEQASLALESLTRRVDQVLSHATPRRVVSAIAARVRSAPAFSHQMNILVGTEDSREILMGLLYELTYQQHGEDAVPLQCMLFASDQASVRCEIVGQEEMGSVMEVMRGMQRIVLVALKFRSRTMALVVVKQLSTTLIASMLGSAWCNVWLMQGGLVSVERSAAVLREALTVRDAVEGCCHISEDALAGIVDLGAVLQARALSDGEAQGLAARWRQLTRGGEAASEDRRLVEDNAALRAAHAELQVYLGEREECFAKENGAMQREIERLRQSLQQAEANGEKLKEAEARVALLESRLAEKDEVPQSQRDQIDRNRLEASKSMQPVEIDRHNRLEQLRDGIGLQKYGDVKNGLRQELSETQAALRSAQQRWEALRKESLQNVMEFHEREKEWQVVLKRGEKERDILAEECRQLRSVVTSQGSSLDVVKEAVESTRLLQELELDELLKKIRAISLASASASHRRVSPRRARHSDSWRGLRKLSPPPLVKNCYSP</sequence>
<dbReference type="Proteomes" id="UP000284403">
    <property type="component" value="Unassembled WGS sequence"/>
</dbReference>
<gene>
    <name evidence="3" type="ORF">Tco025E_02301</name>
</gene>
<dbReference type="EMBL" id="MKKU01000089">
    <property type="protein sequence ID" value="RNF25153.1"/>
    <property type="molecule type" value="Genomic_DNA"/>
</dbReference>
<protein>
    <submittedName>
        <fullName evidence="3">Uncharacterized protein</fullName>
    </submittedName>
</protein>
<evidence type="ECO:0000256" key="2">
    <source>
        <dbReference type="SAM" id="MobiDB-lite"/>
    </source>
</evidence>
<keyword evidence="4" id="KW-1185">Reference proteome</keyword>
<proteinExistence type="predicted"/>